<keyword evidence="2" id="KW-1185">Reference proteome</keyword>
<gene>
    <name evidence="1" type="ORF">MYCIT1_LOCUS3370</name>
</gene>
<evidence type="ECO:0000313" key="2">
    <source>
        <dbReference type="Proteomes" id="UP001295794"/>
    </source>
</evidence>
<proteinExistence type="predicted"/>
<comment type="caution">
    <text evidence="1">The sequence shown here is derived from an EMBL/GenBank/DDBJ whole genome shotgun (WGS) entry which is preliminary data.</text>
</comment>
<dbReference type="AlphaFoldDB" id="A0AAD2JV59"/>
<accession>A0AAD2JV59</accession>
<protein>
    <submittedName>
        <fullName evidence="1">Uncharacterized protein</fullName>
    </submittedName>
</protein>
<dbReference type="EMBL" id="CAVNYO010000044">
    <property type="protein sequence ID" value="CAK5263754.1"/>
    <property type="molecule type" value="Genomic_DNA"/>
</dbReference>
<name>A0AAD2JV59_9AGAR</name>
<dbReference type="Proteomes" id="UP001295794">
    <property type="component" value="Unassembled WGS sequence"/>
</dbReference>
<sequence>MREHHIRQVRTLVVAGVDILKQPTSRSNTESSVHKMHRALSTSGATLCYDASSRFVRFCQVTPAERFQVLRL</sequence>
<reference evidence="1" key="1">
    <citation type="submission" date="2023-11" db="EMBL/GenBank/DDBJ databases">
        <authorList>
            <person name="De Vega J J."/>
            <person name="De Vega J J."/>
        </authorList>
    </citation>
    <scope>NUCLEOTIDE SEQUENCE</scope>
</reference>
<organism evidence="1 2">
    <name type="scientific">Mycena citricolor</name>
    <dbReference type="NCBI Taxonomy" id="2018698"/>
    <lineage>
        <taxon>Eukaryota</taxon>
        <taxon>Fungi</taxon>
        <taxon>Dikarya</taxon>
        <taxon>Basidiomycota</taxon>
        <taxon>Agaricomycotina</taxon>
        <taxon>Agaricomycetes</taxon>
        <taxon>Agaricomycetidae</taxon>
        <taxon>Agaricales</taxon>
        <taxon>Marasmiineae</taxon>
        <taxon>Mycenaceae</taxon>
        <taxon>Mycena</taxon>
    </lineage>
</organism>
<evidence type="ECO:0000313" key="1">
    <source>
        <dbReference type="EMBL" id="CAK5263754.1"/>
    </source>
</evidence>